<dbReference type="Proteomes" id="UP000371041">
    <property type="component" value="Chromosome"/>
</dbReference>
<dbReference type="InterPro" id="IPR009057">
    <property type="entry name" value="Homeodomain-like_sf"/>
</dbReference>
<dbReference type="PROSITE" id="PS50977">
    <property type="entry name" value="HTH_TETR_2"/>
    <property type="match status" value="1"/>
</dbReference>
<evidence type="ECO:0000256" key="1">
    <source>
        <dbReference type="ARBA" id="ARBA00023015"/>
    </source>
</evidence>
<sequence length="250" mass="27850">MWSTRHPVNASDTARRASRQAGAVVDRNERADRILDAAGDLLTRMGYRKVTIDDIARRAGIGKGTVYLHWRTKRQLFDALLIRESIRSSTAIVELLRDDPAQARPHRFLRDLFTAVREQPLLEAIFTGDPELLGTLADASQHKRALVHADELYPLLRRHRLVRAEIPNLQLAIEATITGFLLAPNVNTTLAELPLTTRQDALADTIRHAFEPDTPPTPDQLRVAAAELVALFETSLAAYRDEVYPPGSAG</sequence>
<gene>
    <name evidence="7" type="ORF">GIY23_01000</name>
</gene>
<proteinExistence type="predicted"/>
<dbReference type="AlphaFoldDB" id="A0A5Q3QC05"/>
<evidence type="ECO:0000256" key="3">
    <source>
        <dbReference type="ARBA" id="ARBA00023163"/>
    </source>
</evidence>
<evidence type="ECO:0000256" key="4">
    <source>
        <dbReference type="PROSITE-ProRule" id="PRU00335"/>
    </source>
</evidence>
<keyword evidence="1" id="KW-0805">Transcription regulation</keyword>
<keyword evidence="8" id="KW-1185">Reference proteome</keyword>
<dbReference type="InterPro" id="IPR023772">
    <property type="entry name" value="DNA-bd_HTH_TetR-type_CS"/>
</dbReference>
<evidence type="ECO:0000313" key="8">
    <source>
        <dbReference type="Proteomes" id="UP000371041"/>
    </source>
</evidence>
<dbReference type="PANTHER" id="PTHR30055">
    <property type="entry name" value="HTH-TYPE TRANSCRIPTIONAL REGULATOR RUTR"/>
    <property type="match status" value="1"/>
</dbReference>
<dbReference type="EMBL" id="CP045929">
    <property type="protein sequence ID" value="QGK68327.1"/>
    <property type="molecule type" value="Genomic_DNA"/>
</dbReference>
<evidence type="ECO:0000256" key="5">
    <source>
        <dbReference type="SAM" id="MobiDB-lite"/>
    </source>
</evidence>
<organism evidence="7 8">
    <name type="scientific">Allosaccharopolyspora coralli</name>
    <dbReference type="NCBI Taxonomy" id="2665642"/>
    <lineage>
        <taxon>Bacteria</taxon>
        <taxon>Bacillati</taxon>
        <taxon>Actinomycetota</taxon>
        <taxon>Actinomycetes</taxon>
        <taxon>Pseudonocardiales</taxon>
        <taxon>Pseudonocardiaceae</taxon>
        <taxon>Allosaccharopolyspora</taxon>
    </lineage>
</organism>
<dbReference type="KEGG" id="sace:GIY23_01000"/>
<evidence type="ECO:0000259" key="6">
    <source>
        <dbReference type="PROSITE" id="PS50977"/>
    </source>
</evidence>
<dbReference type="GO" id="GO:0003700">
    <property type="term" value="F:DNA-binding transcription factor activity"/>
    <property type="evidence" value="ECO:0007669"/>
    <property type="project" value="TreeGrafter"/>
</dbReference>
<keyword evidence="3" id="KW-0804">Transcription</keyword>
<accession>A0A5Q3QC05</accession>
<dbReference type="PROSITE" id="PS01081">
    <property type="entry name" value="HTH_TETR_1"/>
    <property type="match status" value="1"/>
</dbReference>
<dbReference type="GO" id="GO:0000976">
    <property type="term" value="F:transcription cis-regulatory region binding"/>
    <property type="evidence" value="ECO:0007669"/>
    <property type="project" value="TreeGrafter"/>
</dbReference>
<feature type="DNA-binding region" description="H-T-H motif" evidence="4">
    <location>
        <begin position="51"/>
        <end position="70"/>
    </location>
</feature>
<feature type="region of interest" description="Disordered" evidence="5">
    <location>
        <begin position="1"/>
        <end position="23"/>
    </location>
</feature>
<dbReference type="InterPro" id="IPR050109">
    <property type="entry name" value="HTH-type_TetR-like_transc_reg"/>
</dbReference>
<dbReference type="PANTHER" id="PTHR30055:SF234">
    <property type="entry name" value="HTH-TYPE TRANSCRIPTIONAL REGULATOR BETI"/>
    <property type="match status" value="1"/>
</dbReference>
<reference evidence="8" key="1">
    <citation type="submission" date="2019-11" db="EMBL/GenBank/DDBJ databases">
        <title>The complete genome sequence of Saccharopolyspora sp. E2A.</title>
        <authorList>
            <person name="Zhang G."/>
        </authorList>
    </citation>
    <scope>NUCLEOTIDE SEQUENCE [LARGE SCALE GENOMIC DNA]</scope>
    <source>
        <strain evidence="8">E2A</strain>
    </source>
</reference>
<evidence type="ECO:0000256" key="2">
    <source>
        <dbReference type="ARBA" id="ARBA00023125"/>
    </source>
</evidence>
<protein>
    <submittedName>
        <fullName evidence="7">TetR family transcriptional regulator</fullName>
    </submittedName>
</protein>
<dbReference type="Gene3D" id="1.10.357.10">
    <property type="entry name" value="Tetracycline Repressor, domain 2"/>
    <property type="match status" value="1"/>
</dbReference>
<feature type="domain" description="HTH tetR-type" evidence="6">
    <location>
        <begin position="28"/>
        <end position="88"/>
    </location>
</feature>
<name>A0A5Q3QC05_9PSEU</name>
<keyword evidence="2 4" id="KW-0238">DNA-binding</keyword>
<evidence type="ECO:0000313" key="7">
    <source>
        <dbReference type="EMBL" id="QGK68327.1"/>
    </source>
</evidence>
<dbReference type="Pfam" id="PF00440">
    <property type="entry name" value="TetR_N"/>
    <property type="match status" value="1"/>
</dbReference>
<dbReference type="SUPFAM" id="SSF46689">
    <property type="entry name" value="Homeodomain-like"/>
    <property type="match status" value="1"/>
</dbReference>
<dbReference type="PRINTS" id="PR00455">
    <property type="entry name" value="HTHTETR"/>
</dbReference>
<dbReference type="InterPro" id="IPR001647">
    <property type="entry name" value="HTH_TetR"/>
</dbReference>